<feature type="compositionally biased region" description="Polar residues" evidence="1">
    <location>
        <begin position="1142"/>
        <end position="1160"/>
    </location>
</feature>
<dbReference type="EMBL" id="CAMXCT030006804">
    <property type="protein sequence ID" value="CAL4807658.1"/>
    <property type="molecule type" value="Genomic_DNA"/>
</dbReference>
<evidence type="ECO:0000313" key="3">
    <source>
        <dbReference type="EMBL" id="CAL1173721.1"/>
    </source>
</evidence>
<keyword evidence="5" id="KW-1185">Reference proteome</keyword>
<accession>A0A9P1M416</accession>
<dbReference type="SUPFAM" id="SSF56672">
    <property type="entry name" value="DNA/RNA polymerases"/>
    <property type="match status" value="1"/>
</dbReference>
<feature type="compositionally biased region" description="Basic and acidic residues" evidence="1">
    <location>
        <begin position="1115"/>
        <end position="1141"/>
    </location>
</feature>
<organism evidence="2">
    <name type="scientific">Cladocopium goreaui</name>
    <dbReference type="NCBI Taxonomy" id="2562237"/>
    <lineage>
        <taxon>Eukaryota</taxon>
        <taxon>Sar</taxon>
        <taxon>Alveolata</taxon>
        <taxon>Dinophyceae</taxon>
        <taxon>Suessiales</taxon>
        <taxon>Symbiodiniaceae</taxon>
        <taxon>Cladocopium</taxon>
    </lineage>
</organism>
<feature type="region of interest" description="Disordered" evidence="1">
    <location>
        <begin position="1106"/>
        <end position="1181"/>
    </location>
</feature>
<feature type="region of interest" description="Disordered" evidence="1">
    <location>
        <begin position="1473"/>
        <end position="1492"/>
    </location>
</feature>
<evidence type="ECO:0000313" key="4">
    <source>
        <dbReference type="EMBL" id="CAL4807658.1"/>
    </source>
</evidence>
<dbReference type="OrthoDB" id="410385at2759"/>
<feature type="region of interest" description="Disordered" evidence="1">
    <location>
        <begin position="795"/>
        <end position="858"/>
    </location>
</feature>
<reference evidence="2" key="1">
    <citation type="submission" date="2022-10" db="EMBL/GenBank/DDBJ databases">
        <authorList>
            <person name="Chen Y."/>
            <person name="Dougan E. K."/>
            <person name="Chan C."/>
            <person name="Rhodes N."/>
            <person name="Thang M."/>
        </authorList>
    </citation>
    <scope>NUCLEOTIDE SEQUENCE</scope>
</reference>
<name>A0A9P1M416_9DINO</name>
<comment type="caution">
    <text evidence="2">The sequence shown here is derived from an EMBL/GenBank/DDBJ whole genome shotgun (WGS) entry which is preliminary data.</text>
</comment>
<evidence type="ECO:0000313" key="2">
    <source>
        <dbReference type="EMBL" id="CAI4020346.1"/>
    </source>
</evidence>
<feature type="compositionally biased region" description="Gly residues" evidence="1">
    <location>
        <begin position="1165"/>
        <end position="1175"/>
    </location>
</feature>
<sequence>MGRMNYALQSVTSTFQSFFYEEKEDKSQLKQEWKEHHFALHVYRKHIIESALSSPKPASRAAAEAALQEQQECSRWSDDEGDQSVSEAKTESDVPEIICDVVEESTLADLSGFVAYCDPLQTPPVLAAAMVQSVLLKAETERARLLFEAVFVRSRKAQAMVVAGRIPVDFLSSVKMHRVASVVLRRLLARYESLSRADLCHLLDNVLLEDFREEKHCHDLVLNNALVQFVLTPLKVGQSSLMSGVERELDVALSLGSIHAYPKQPWESNIFLRQVFGDPTHLSSPALPSLRSLVVPPPSKRAKIESLPVCQKKIVVRDAVYDQTQQHADAERASALMKWCDIFMLDPEATPPGKMLLRCAGSGESAMRVMEDLFRKKATSTIKQRVGSLGLFLAWFKVQKPSDPFFPIDEEALYEYACDCRDHGKSASRVETLLGTLKYVGNVFQFPGALEAAASPRVEGASHGLFLTKAPRARAKELSPSMLCWLEVACFALPSTFDRVVAGLCMLCAMGRMRASDANRLRHASLIGRYYEGALSRTKTAKSKEKATSFLPLGCPAFGLLGRNWLHEFLLSRSELGLDEVPSLASRSNDVGYVLVPSASSFETGDNLPLKSSELSDRLRAILGLGFSQQDIEGISSHSLKATLLSYMNVWGSTFEVNEILGFHVNKEHGSALNYTRDALSHPIRQLVGMLADVHDGRFVPDAPRDHVFPQADMILPMNQVFEQHVGKSVPEVARIMMGDRTRFTVEEDAKANDRLGRMLVLAGIPRTGLVEHLSSTEEYALYHPSVGVWNEETQAASKAQTIDSSSSSSEESDSASGSSSEEEEQSHALLASALKRAGKSGEEVRREKQDRSEQIPQTCHGLQNVGYLGKMLDSAAAFKDRAASIGVTAAELARLEVLNLDTFGKLAYGCSYVPGQADDQPLLTLIERVCEAAPPPEERVPVIRRLFFESYTLANADLRWEQCTKRDQELLGIRHDPLWKPGADGVVREVRQKEEALADTSSDLHLKYCLQRRSLALDQARIIDYEKMERWSRTMLEAYSALPIDGYKKVSLDQIQRADLELFKFLMKHSREGIRPSGGVAPLEAILDRAITSAEIRLRLAPLPAGSGSGIKRKHDDLEPETANKAKHSPDDIAKLKRTIENLTGQVRNLKSRGSSKQPPTGKGNKGLGRGSKGMMGRSYKSTVKMPPELVGQSPMTDQGEPICYSYNLDGCNEAAPGQRCPRGCARLSASLAAKGFRAMAVDQKSNKHKQAYATVALDLASEEAVKFLLSLLKQPGRVFYVHAAPPCGTCSRARERRLKRAVRRLGVKEPSPLRNAQFPHGLPTLQGTDLKRVTLANRIYANIATVLSQAIIAGAYVSVENPTRSWMWQTSWMKQLIERFNLRAVTFQQCMHGGKRDKWSTFYTNAPWLTFLAMECDGQHSHLPWGVTKDGKKYKFNTAEEAEYPPVLCERIAAATSEAALHAGVQEVVPLPKAPSRPAPSKMAAAGRQPRGNRLPEVISEYKSTFTVTWPFAKPLKLPRLLSSEEAAFFGVPAHTKALTCEKRQGADDEGQNPMKLCAKLAILRTEAEFVEEALKLSHPFDSSEAVTDDIKMYIFERQKALEYYAKRAVELQEEEEKLHAQLPANRRALVEDKRGLLLAEMCRDAGVHDDGLADLQLSGAPLTGISGATGLFSPVEQQPPAMDDTQLMKSSRWSRKMVAAKDSGVADVSLQEEVWNITMDEVKRGWLQGPLTEPQVRKELGPLYVVSPRFGLRQSDKTRPIDDMSISLVNSSFSASYLLELDGVDGVAVLARTFAGAVDDSGTVRLALSDGQVIEGELHPSLNLDEARRILGRTLDLDSAYKQLLVRQSSLWASVLQVRNPSGEPFLFISQVLPFGVSASVYCFNRFSKALQMIGARLFSLAWVCYFDDFTQFDLAAMGDSLQMTAEKFLDLVGWKYSVKEAKRKPMSPIFSVLGVDVDLSASKSGLVLVRNKESRVNQIQLEISEIVSSRAFSSATASSLRGRLQFAESQTFGRAISLFMRSCNSRATGAKPGSNLDDDMMKELQWAKGFIAEDCPRILKVDQSSVRVVIFTDACLEDNDRTAGIGMVAMVCRDGIPTKKFFLSERVPKEVLEKLQVNTPKVIAGLELLAAVMAVDLLKDFLVARRAFLFIDNEAARASLLSMWSPIFTHARMLQHLWDLVRSKSIFMWTSRVPSLSNVADKPSRFEIVQLVEAGFNRMRPKWL</sequence>
<dbReference type="InterPro" id="IPR052055">
    <property type="entry name" value="Hepadnavirus_pol/RT"/>
</dbReference>
<gene>
    <name evidence="2" type="ORF">C1SCF055_LOCUS44767</name>
</gene>
<dbReference type="EMBL" id="CAMXCT020006804">
    <property type="protein sequence ID" value="CAL1173721.1"/>
    <property type="molecule type" value="Genomic_DNA"/>
</dbReference>
<dbReference type="PANTHER" id="PTHR33050:SF7">
    <property type="entry name" value="RIBONUCLEASE H"/>
    <property type="match status" value="1"/>
</dbReference>
<feature type="compositionally biased region" description="Basic and acidic residues" evidence="1">
    <location>
        <begin position="840"/>
        <end position="854"/>
    </location>
</feature>
<proteinExistence type="predicted"/>
<dbReference type="InterPro" id="IPR043502">
    <property type="entry name" value="DNA/RNA_pol_sf"/>
</dbReference>
<dbReference type="EMBL" id="CAMXCT010006804">
    <property type="protein sequence ID" value="CAI4020346.1"/>
    <property type="molecule type" value="Genomic_DNA"/>
</dbReference>
<reference evidence="3" key="2">
    <citation type="submission" date="2024-04" db="EMBL/GenBank/DDBJ databases">
        <authorList>
            <person name="Chen Y."/>
            <person name="Shah S."/>
            <person name="Dougan E. K."/>
            <person name="Thang M."/>
            <person name="Chan C."/>
        </authorList>
    </citation>
    <scope>NUCLEOTIDE SEQUENCE [LARGE SCALE GENOMIC DNA]</scope>
</reference>
<protein>
    <submittedName>
        <fullName evidence="4">Cation channel sperm-associated protein 1</fullName>
    </submittedName>
</protein>
<feature type="region of interest" description="Disordered" evidence="1">
    <location>
        <begin position="69"/>
        <end position="91"/>
    </location>
</feature>
<evidence type="ECO:0000256" key="1">
    <source>
        <dbReference type="SAM" id="MobiDB-lite"/>
    </source>
</evidence>
<feature type="compositionally biased region" description="Low complexity" evidence="1">
    <location>
        <begin position="805"/>
        <end position="820"/>
    </location>
</feature>
<evidence type="ECO:0000313" key="5">
    <source>
        <dbReference type="Proteomes" id="UP001152797"/>
    </source>
</evidence>
<dbReference type="PANTHER" id="PTHR33050">
    <property type="entry name" value="REVERSE TRANSCRIPTASE DOMAIN-CONTAINING PROTEIN"/>
    <property type="match status" value="1"/>
</dbReference>
<feature type="compositionally biased region" description="Polar residues" evidence="1">
    <location>
        <begin position="795"/>
        <end position="804"/>
    </location>
</feature>
<dbReference type="Proteomes" id="UP001152797">
    <property type="component" value="Unassembled WGS sequence"/>
</dbReference>